<evidence type="ECO:0000259" key="1">
    <source>
        <dbReference type="Pfam" id="PF22936"/>
    </source>
</evidence>
<reference evidence="2" key="1">
    <citation type="submission" date="2022-07" db="EMBL/GenBank/DDBJ databases">
        <authorList>
            <person name="Trinca V."/>
            <person name="Uliana J.V.C."/>
            <person name="Torres T.T."/>
            <person name="Ward R.J."/>
            <person name="Monesi N."/>
        </authorList>
    </citation>
    <scope>NUCLEOTIDE SEQUENCE</scope>
    <source>
        <strain evidence="2">HSMRA1968</strain>
        <tissue evidence="2">Whole embryos</tissue>
    </source>
</reference>
<sequence>MFTNKSPANGEALFSKKNAYKAKSKVKSFKCYSCGGKNHKSFECTKNKIVNNDSKSSEKNCPKVQAEMAKNAFVVNDTKFASESQIKKSRNAFSAVFMSKSDKTLEDEWYIDSGATSHMTPFSKLLYNKTSSKENKILIANNSTMDVEASGSEEKYHRQFAVPRVFNIYETSDSEDSHSNTDDESYDTFSELDDTVQDPNYEPNPSDESFESARLIRQQQIDEYVSYSACSKSIDTEPVSVKEALARIEL</sequence>
<accession>A0A9Q0RVV5</accession>
<dbReference type="Proteomes" id="UP001151699">
    <property type="component" value="Unassembled WGS sequence"/>
</dbReference>
<evidence type="ECO:0000313" key="3">
    <source>
        <dbReference type="Proteomes" id="UP001151699"/>
    </source>
</evidence>
<evidence type="ECO:0000313" key="2">
    <source>
        <dbReference type="EMBL" id="KAJ6634201.1"/>
    </source>
</evidence>
<dbReference type="EMBL" id="WJQU01000849">
    <property type="protein sequence ID" value="KAJ6634201.1"/>
    <property type="molecule type" value="Genomic_DNA"/>
</dbReference>
<organism evidence="2 3">
    <name type="scientific">Pseudolycoriella hygida</name>
    <dbReference type="NCBI Taxonomy" id="35572"/>
    <lineage>
        <taxon>Eukaryota</taxon>
        <taxon>Metazoa</taxon>
        <taxon>Ecdysozoa</taxon>
        <taxon>Arthropoda</taxon>
        <taxon>Hexapoda</taxon>
        <taxon>Insecta</taxon>
        <taxon>Pterygota</taxon>
        <taxon>Neoptera</taxon>
        <taxon>Endopterygota</taxon>
        <taxon>Diptera</taxon>
        <taxon>Nematocera</taxon>
        <taxon>Sciaroidea</taxon>
        <taxon>Sciaridae</taxon>
        <taxon>Pseudolycoriella</taxon>
    </lineage>
</organism>
<feature type="domain" description="Retrovirus-related Pol polyprotein from transposon TNT 1-94-like beta-barrel" evidence="1">
    <location>
        <begin position="109"/>
        <end position="152"/>
    </location>
</feature>
<gene>
    <name evidence="2" type="ORF">Bhyg_17386</name>
</gene>
<dbReference type="Pfam" id="PF22936">
    <property type="entry name" value="Pol_BBD"/>
    <property type="match status" value="1"/>
</dbReference>
<dbReference type="AlphaFoldDB" id="A0A9Q0RVV5"/>
<dbReference type="InterPro" id="IPR054722">
    <property type="entry name" value="PolX-like_BBD"/>
</dbReference>
<keyword evidence="3" id="KW-1185">Reference proteome</keyword>
<proteinExistence type="predicted"/>
<dbReference type="OrthoDB" id="8047300at2759"/>
<name>A0A9Q0RVV5_9DIPT</name>
<protein>
    <recommendedName>
        <fullName evidence="1">Retrovirus-related Pol polyprotein from transposon TNT 1-94-like beta-barrel domain-containing protein</fullName>
    </recommendedName>
</protein>
<comment type="caution">
    <text evidence="2">The sequence shown here is derived from an EMBL/GenBank/DDBJ whole genome shotgun (WGS) entry which is preliminary data.</text>
</comment>